<accession>A0A4W3IEG0</accession>
<keyword evidence="5" id="KW-0449">Lipoprotein</keyword>
<dbReference type="InParanoid" id="A0A4W3IEG0"/>
<dbReference type="GO" id="GO:0031681">
    <property type="term" value="F:G-protein beta-subunit binding"/>
    <property type="evidence" value="ECO:0007669"/>
    <property type="project" value="InterPro"/>
</dbReference>
<comment type="subunit">
    <text evidence="5">G proteins are composed of 3 units; alpha, beta and gamma.</text>
</comment>
<comment type="similarity">
    <text evidence="1 5">Belongs to the G protein gamma family.</text>
</comment>
<dbReference type="InterPro" id="IPR015898">
    <property type="entry name" value="G-protein_gamma-like_dom"/>
</dbReference>
<reference evidence="8" key="3">
    <citation type="journal article" date="2014" name="Nature">
        <title>Elephant shark genome provides unique insights into gnathostome evolution.</title>
        <authorList>
            <consortium name="International Elephant Shark Genome Sequencing Consortium"/>
            <person name="Venkatesh B."/>
            <person name="Lee A.P."/>
            <person name="Ravi V."/>
            <person name="Maurya A.K."/>
            <person name="Lian M.M."/>
            <person name="Swann J.B."/>
            <person name="Ohta Y."/>
            <person name="Flajnik M.F."/>
            <person name="Sutoh Y."/>
            <person name="Kasahara M."/>
            <person name="Hoon S."/>
            <person name="Gangu V."/>
            <person name="Roy S.W."/>
            <person name="Irimia M."/>
            <person name="Korzh V."/>
            <person name="Kondrychyn I."/>
            <person name="Lim Z.W."/>
            <person name="Tay B.H."/>
            <person name="Tohari S."/>
            <person name="Kong K.W."/>
            <person name="Ho S."/>
            <person name="Lorente-Galdos B."/>
            <person name="Quilez J."/>
            <person name="Marques-Bonet T."/>
            <person name="Raney B.J."/>
            <person name="Ingham P.W."/>
            <person name="Tay A."/>
            <person name="Hillier L.W."/>
            <person name="Minx P."/>
            <person name="Boehm T."/>
            <person name="Wilson R.K."/>
            <person name="Brenner S."/>
            <person name="Warren W.C."/>
        </authorList>
    </citation>
    <scope>NUCLEOTIDE SEQUENCE [LARGE SCALE GENOMIC DNA]</scope>
</reference>
<dbReference type="PRINTS" id="PR00321">
    <property type="entry name" value="GPROTEING"/>
</dbReference>
<dbReference type="SMART" id="SM00224">
    <property type="entry name" value="GGL"/>
    <property type="match status" value="1"/>
</dbReference>
<keyword evidence="2 5" id="KW-1003">Cell membrane</keyword>
<keyword evidence="3 5" id="KW-0472">Membrane</keyword>
<evidence type="ECO:0000313" key="7">
    <source>
        <dbReference type="Ensembl" id="ENSCMIP00000019259.1"/>
    </source>
</evidence>
<evidence type="ECO:0000256" key="3">
    <source>
        <dbReference type="ARBA" id="ARBA00023136"/>
    </source>
</evidence>
<proteinExistence type="inferred from homology"/>
<comment type="function">
    <text evidence="5">Guanine nucleotide-binding proteins (G proteins) are involved as a modulator or transducer in various transmembrane signaling systems. The beta and gamma chains are required for the GTPase activity, for replacement of GDP by GTP, and for G protein-effector interaction.</text>
</comment>
<organism evidence="7 8">
    <name type="scientific">Callorhinchus milii</name>
    <name type="common">Ghost shark</name>
    <dbReference type="NCBI Taxonomy" id="7868"/>
    <lineage>
        <taxon>Eukaryota</taxon>
        <taxon>Metazoa</taxon>
        <taxon>Chordata</taxon>
        <taxon>Craniata</taxon>
        <taxon>Vertebrata</taxon>
        <taxon>Chondrichthyes</taxon>
        <taxon>Holocephali</taxon>
        <taxon>Chimaeriformes</taxon>
        <taxon>Callorhinchidae</taxon>
        <taxon>Callorhinchus</taxon>
    </lineage>
</organism>
<evidence type="ECO:0000256" key="1">
    <source>
        <dbReference type="ARBA" id="ARBA00007431"/>
    </source>
</evidence>
<dbReference type="InterPro" id="IPR036284">
    <property type="entry name" value="GGL_sf"/>
</dbReference>
<keyword evidence="8" id="KW-1185">Reference proteome</keyword>
<name>A0A4W3IEG0_CALMI</name>
<evidence type="ECO:0000256" key="5">
    <source>
        <dbReference type="RuleBase" id="RU004973"/>
    </source>
</evidence>
<evidence type="ECO:0000256" key="2">
    <source>
        <dbReference type="ARBA" id="ARBA00022475"/>
    </source>
</evidence>
<dbReference type="GO" id="GO:0005834">
    <property type="term" value="C:heterotrimeric G-protein complex"/>
    <property type="evidence" value="ECO:0007669"/>
    <property type="project" value="InterPro"/>
</dbReference>
<dbReference type="PROSITE" id="PS50058">
    <property type="entry name" value="G_PROTEIN_GAMMA"/>
    <property type="match status" value="1"/>
</dbReference>
<reference evidence="8" key="1">
    <citation type="journal article" date="2006" name="Science">
        <title>Ancient noncoding elements conserved in the human genome.</title>
        <authorList>
            <person name="Venkatesh B."/>
            <person name="Kirkness E.F."/>
            <person name="Loh Y.H."/>
            <person name="Halpern A.L."/>
            <person name="Lee A.P."/>
            <person name="Johnson J."/>
            <person name="Dandona N."/>
            <person name="Viswanathan L.D."/>
            <person name="Tay A."/>
            <person name="Venter J.C."/>
            <person name="Strausberg R.L."/>
            <person name="Brenner S."/>
        </authorList>
    </citation>
    <scope>NUCLEOTIDE SEQUENCE [LARGE SCALE GENOMIC DNA]</scope>
</reference>
<feature type="domain" description="G protein gamma" evidence="6">
    <location>
        <begin position="24"/>
        <end position="65"/>
    </location>
</feature>
<dbReference type="STRING" id="7868.ENSCMIP00000019259"/>
<evidence type="ECO:0000259" key="6">
    <source>
        <dbReference type="PROSITE" id="PS50058"/>
    </source>
</evidence>
<keyword evidence="4 5" id="KW-0807">Transducer</keyword>
<sequence length="65" mass="7289">RQEVVSSCKPVVRTLVECLFFDMMQRAKISKASADLVRCCEQDAKSNPLLMGIPVSDNPFKNKKS</sequence>
<dbReference type="Gene3D" id="4.10.260.10">
    <property type="entry name" value="Transducin (heterotrimeric G protein), gamma chain"/>
    <property type="match status" value="1"/>
</dbReference>
<evidence type="ECO:0000256" key="4">
    <source>
        <dbReference type="ARBA" id="ARBA00023224"/>
    </source>
</evidence>
<dbReference type="GO" id="GO:0007186">
    <property type="term" value="P:G protein-coupled receptor signaling pathway"/>
    <property type="evidence" value="ECO:0007669"/>
    <property type="project" value="InterPro"/>
</dbReference>
<dbReference type="PANTHER" id="PTHR13809">
    <property type="entry name" value="GUANINE NUCLEOTIDE-BINDING PROTEIN GAMMA SUBUNIT"/>
    <property type="match status" value="1"/>
</dbReference>
<dbReference type="Pfam" id="PF00631">
    <property type="entry name" value="G-gamma"/>
    <property type="match status" value="1"/>
</dbReference>
<protein>
    <recommendedName>
        <fullName evidence="5">Guanine nucleotide-binding protein subunit gamma</fullName>
    </recommendedName>
</protein>
<reference evidence="7" key="5">
    <citation type="submission" date="2025-09" db="UniProtKB">
        <authorList>
            <consortium name="Ensembl"/>
        </authorList>
    </citation>
    <scope>IDENTIFICATION</scope>
</reference>
<reference evidence="8" key="2">
    <citation type="journal article" date="2007" name="PLoS Biol.">
        <title>Survey sequencing and comparative analysis of the elephant shark (Callorhinchus milii) genome.</title>
        <authorList>
            <person name="Venkatesh B."/>
            <person name="Kirkness E.F."/>
            <person name="Loh Y.H."/>
            <person name="Halpern A.L."/>
            <person name="Lee A.P."/>
            <person name="Johnson J."/>
            <person name="Dandona N."/>
            <person name="Viswanathan L.D."/>
            <person name="Tay A."/>
            <person name="Venter J.C."/>
            <person name="Strausberg R.L."/>
            <person name="Brenner S."/>
        </authorList>
    </citation>
    <scope>NUCLEOTIDE SEQUENCE [LARGE SCALE GENOMIC DNA]</scope>
</reference>
<comment type="subcellular location">
    <subcellularLocation>
        <location evidence="5">Cell membrane</location>
        <topology evidence="5">Lipid-anchor</topology>
        <orientation evidence="5">Cytoplasmic side</orientation>
    </subcellularLocation>
</comment>
<dbReference type="InterPro" id="IPR001770">
    <property type="entry name" value="G-protein_gamma"/>
</dbReference>
<reference evidence="7" key="4">
    <citation type="submission" date="2025-08" db="UniProtKB">
        <authorList>
            <consortium name="Ensembl"/>
        </authorList>
    </citation>
    <scope>IDENTIFICATION</scope>
</reference>
<dbReference type="SUPFAM" id="SSF48670">
    <property type="entry name" value="Transducin (heterotrimeric G protein), gamma chain"/>
    <property type="match status" value="1"/>
</dbReference>
<dbReference type="AlphaFoldDB" id="A0A4W3IEG0"/>
<dbReference type="Ensembl" id="ENSCMIT00000019622.1">
    <property type="protein sequence ID" value="ENSCMIP00000019259.1"/>
    <property type="gene ID" value="ENSCMIG00000008995.1"/>
</dbReference>
<evidence type="ECO:0000313" key="8">
    <source>
        <dbReference type="Proteomes" id="UP000314986"/>
    </source>
</evidence>
<dbReference type="Proteomes" id="UP000314986">
    <property type="component" value="Unassembled WGS sequence"/>
</dbReference>